<gene>
    <name evidence="7" type="ORF">L9F63_018356</name>
</gene>
<dbReference type="GO" id="GO:0005886">
    <property type="term" value="C:plasma membrane"/>
    <property type="evidence" value="ECO:0007669"/>
    <property type="project" value="TreeGrafter"/>
</dbReference>
<feature type="transmembrane region" description="Helical" evidence="5">
    <location>
        <begin position="217"/>
        <end position="242"/>
    </location>
</feature>
<feature type="transmembrane region" description="Helical" evidence="5">
    <location>
        <begin position="142"/>
        <end position="160"/>
    </location>
</feature>
<dbReference type="InterPro" id="IPR025256">
    <property type="entry name" value="TM7S3/TM198-like_dom"/>
</dbReference>
<evidence type="ECO:0000256" key="3">
    <source>
        <dbReference type="ARBA" id="ARBA00022989"/>
    </source>
</evidence>
<feature type="domain" description="TM7S3/TM198-like" evidence="6">
    <location>
        <begin position="144"/>
        <end position="349"/>
    </location>
</feature>
<evidence type="ECO:0000259" key="6">
    <source>
        <dbReference type="Pfam" id="PF13886"/>
    </source>
</evidence>
<evidence type="ECO:0000313" key="7">
    <source>
        <dbReference type="EMBL" id="KAJ9588268.1"/>
    </source>
</evidence>
<keyword evidence="3 5" id="KW-1133">Transmembrane helix</keyword>
<dbReference type="EMBL" id="JASPKZ010005696">
    <property type="protein sequence ID" value="KAJ9588268.1"/>
    <property type="molecule type" value="Genomic_DNA"/>
</dbReference>
<dbReference type="InterPro" id="IPR042502">
    <property type="entry name" value="TM7SF3"/>
</dbReference>
<proteinExistence type="predicted"/>
<feature type="transmembrane region" description="Helical" evidence="5">
    <location>
        <begin position="166"/>
        <end position="185"/>
    </location>
</feature>
<keyword evidence="2 5" id="KW-0812">Transmembrane</keyword>
<reference evidence="7" key="2">
    <citation type="submission" date="2023-05" db="EMBL/GenBank/DDBJ databases">
        <authorList>
            <person name="Fouks B."/>
        </authorList>
    </citation>
    <scope>NUCLEOTIDE SEQUENCE</scope>
    <source>
        <strain evidence="7">Stay&amp;Tobe</strain>
        <tissue evidence="7">Testes</tissue>
    </source>
</reference>
<dbReference type="AlphaFoldDB" id="A0AAD8EFB6"/>
<reference evidence="7" key="1">
    <citation type="journal article" date="2023" name="IScience">
        <title>Live-bearing cockroach genome reveals convergent evolutionary mechanisms linked to viviparity in insects and beyond.</title>
        <authorList>
            <person name="Fouks B."/>
            <person name="Harrison M.C."/>
            <person name="Mikhailova A.A."/>
            <person name="Marchal E."/>
            <person name="English S."/>
            <person name="Carruthers M."/>
            <person name="Jennings E.C."/>
            <person name="Chiamaka E.L."/>
            <person name="Frigard R.A."/>
            <person name="Pippel M."/>
            <person name="Attardo G.M."/>
            <person name="Benoit J.B."/>
            <person name="Bornberg-Bauer E."/>
            <person name="Tobe S.S."/>
        </authorList>
    </citation>
    <scope>NUCLEOTIDE SEQUENCE</scope>
    <source>
        <strain evidence="7">Stay&amp;Tobe</strain>
    </source>
</reference>
<comment type="subcellular location">
    <subcellularLocation>
        <location evidence="1">Membrane</location>
        <topology evidence="1">Multi-pass membrane protein</topology>
    </subcellularLocation>
</comment>
<evidence type="ECO:0000256" key="4">
    <source>
        <dbReference type="ARBA" id="ARBA00023136"/>
    </source>
</evidence>
<dbReference type="Pfam" id="PF25992">
    <property type="entry name" value="Ig_TM7SF3_N"/>
    <property type="match status" value="1"/>
</dbReference>
<dbReference type="GO" id="GO:0043069">
    <property type="term" value="P:negative regulation of programmed cell death"/>
    <property type="evidence" value="ECO:0007669"/>
    <property type="project" value="TreeGrafter"/>
</dbReference>
<feature type="transmembrane region" description="Helical" evidence="5">
    <location>
        <begin position="330"/>
        <end position="349"/>
    </location>
</feature>
<dbReference type="PANTHER" id="PTHR15937">
    <property type="entry name" value="TRANSMEMBRANE 7 SUPERFAMILY MEMBER 3"/>
    <property type="match status" value="1"/>
</dbReference>
<feature type="transmembrane region" description="Helical" evidence="5">
    <location>
        <begin position="192"/>
        <end position="211"/>
    </location>
</feature>
<evidence type="ECO:0000256" key="5">
    <source>
        <dbReference type="SAM" id="Phobius"/>
    </source>
</evidence>
<sequence>MEFSVEIAPYLILDFTDSMVLVNSQPASAPLARDCESQKVEYEMYHMYIDERDFSQNSYFDALLKMMSVKDIQLHGKKVEQPVEGSGMRRRFSAYPGTGSVYALIARSGTSASAYVPTLTYSCNTVYWSETCDVLNTTFSKLLCAVILFLGFFVCFYGHNFFKTEMFLLGFLSGGLVSYILIALCTSFSGSVTIMISVVLGMCFGILWYGLWWCYGIPVYSVLLATMTLGFIIAGIASYAWLGDANVLRNDINYWLVYCCIVLSVPILLSSIIHRANMISCAVLGAYAVIIPVDHYIGSNLKYIILNVVRRATVKDFRLAIVDPPFQMRDLILCSLWLALATFGIFIQWRKQRGKPPFPPPPYQRYRERSRQRSLFQTLEPTERTALLGASVTSPYLASRMPDGDDIVESPPQTPWYYSILTLRFRASD</sequence>
<feature type="transmembrane region" description="Helical" evidence="5">
    <location>
        <begin position="254"/>
        <end position="273"/>
    </location>
</feature>
<organism evidence="7 8">
    <name type="scientific">Diploptera punctata</name>
    <name type="common">Pacific beetle cockroach</name>
    <dbReference type="NCBI Taxonomy" id="6984"/>
    <lineage>
        <taxon>Eukaryota</taxon>
        <taxon>Metazoa</taxon>
        <taxon>Ecdysozoa</taxon>
        <taxon>Arthropoda</taxon>
        <taxon>Hexapoda</taxon>
        <taxon>Insecta</taxon>
        <taxon>Pterygota</taxon>
        <taxon>Neoptera</taxon>
        <taxon>Polyneoptera</taxon>
        <taxon>Dictyoptera</taxon>
        <taxon>Blattodea</taxon>
        <taxon>Blaberoidea</taxon>
        <taxon>Blaberidae</taxon>
        <taxon>Diplopterinae</taxon>
        <taxon>Diploptera</taxon>
    </lineage>
</organism>
<evidence type="ECO:0000256" key="2">
    <source>
        <dbReference type="ARBA" id="ARBA00022692"/>
    </source>
</evidence>
<dbReference type="Pfam" id="PF13886">
    <property type="entry name" value="TM7S3_TM198"/>
    <property type="match status" value="1"/>
</dbReference>
<accession>A0AAD8EFB6</accession>
<keyword evidence="4 5" id="KW-0472">Membrane</keyword>
<feature type="transmembrane region" description="Helical" evidence="5">
    <location>
        <begin position="285"/>
        <end position="309"/>
    </location>
</feature>
<dbReference type="Proteomes" id="UP001233999">
    <property type="component" value="Unassembled WGS sequence"/>
</dbReference>
<dbReference type="PANTHER" id="PTHR15937:SF3">
    <property type="entry name" value="TRANSMEMBRANE 7 SUPERFAMILY MEMBER 3"/>
    <property type="match status" value="1"/>
</dbReference>
<name>A0AAD8EFB6_DIPPU</name>
<comment type="caution">
    <text evidence="7">The sequence shown here is derived from an EMBL/GenBank/DDBJ whole genome shotgun (WGS) entry which is preliminary data.</text>
</comment>
<evidence type="ECO:0000256" key="1">
    <source>
        <dbReference type="ARBA" id="ARBA00004141"/>
    </source>
</evidence>
<keyword evidence="8" id="KW-1185">Reference proteome</keyword>
<protein>
    <recommendedName>
        <fullName evidence="6">TM7S3/TM198-like domain-containing protein</fullName>
    </recommendedName>
</protein>
<evidence type="ECO:0000313" key="8">
    <source>
        <dbReference type="Proteomes" id="UP001233999"/>
    </source>
</evidence>